<dbReference type="InterPro" id="IPR001754">
    <property type="entry name" value="OMPdeCOase_dom"/>
</dbReference>
<dbReference type="Proteomes" id="UP000716004">
    <property type="component" value="Unassembled WGS sequence"/>
</dbReference>
<organism evidence="4 5">
    <name type="scientific">Candidatus Sysuiplasma superficiale</name>
    <dbReference type="NCBI Taxonomy" id="2823368"/>
    <lineage>
        <taxon>Archaea</taxon>
        <taxon>Methanobacteriati</taxon>
        <taxon>Thermoplasmatota</taxon>
        <taxon>Thermoplasmata</taxon>
        <taxon>Candidatus Sysuiplasmatales</taxon>
        <taxon>Candidatus Sysuiplasmataceae</taxon>
        <taxon>Candidatus Sysuiplasma</taxon>
    </lineage>
</organism>
<dbReference type="SMART" id="SM00934">
    <property type="entry name" value="OMPdecase"/>
    <property type="match status" value="1"/>
</dbReference>
<keyword evidence="1 4" id="KW-0456">Lyase</keyword>
<dbReference type="GO" id="GO:0004590">
    <property type="term" value="F:orotidine-5'-phosphate decarboxylase activity"/>
    <property type="evidence" value="ECO:0007669"/>
    <property type="project" value="UniProtKB-EC"/>
</dbReference>
<proteinExistence type="predicted"/>
<dbReference type="Gene3D" id="3.20.20.70">
    <property type="entry name" value="Aldolase class I"/>
    <property type="match status" value="1"/>
</dbReference>
<evidence type="ECO:0000313" key="3">
    <source>
        <dbReference type="EMBL" id="MBX8631464.1"/>
    </source>
</evidence>
<dbReference type="InterPro" id="IPR013785">
    <property type="entry name" value="Aldolase_TIM"/>
</dbReference>
<gene>
    <name evidence="3" type="ORF">J9259_02940</name>
    <name evidence="4" type="ORF">KIY12_04625</name>
</gene>
<dbReference type="Proteomes" id="UP000750197">
    <property type="component" value="Unassembled WGS sequence"/>
</dbReference>
<dbReference type="EMBL" id="JAGVSJ010000004">
    <property type="protein sequence ID" value="MBX8631464.1"/>
    <property type="molecule type" value="Genomic_DNA"/>
</dbReference>
<dbReference type="Pfam" id="PF00215">
    <property type="entry name" value="OMPdecase"/>
    <property type="match status" value="1"/>
</dbReference>
<feature type="domain" description="Orotidine 5'-phosphate decarboxylase" evidence="2">
    <location>
        <begin position="12"/>
        <end position="214"/>
    </location>
</feature>
<dbReference type="AlphaFoldDB" id="A0A8J8CDU4"/>
<dbReference type="GO" id="GO:0033982">
    <property type="term" value="F:3-dehydro-L-gulonate-6-phosphate decarboxylase activity"/>
    <property type="evidence" value="ECO:0007669"/>
    <property type="project" value="TreeGrafter"/>
</dbReference>
<comment type="caution">
    <text evidence="4">The sequence shown here is derived from an EMBL/GenBank/DDBJ whole genome shotgun (WGS) entry which is preliminary data.</text>
</comment>
<dbReference type="InterPro" id="IPR011060">
    <property type="entry name" value="RibuloseP-bd_barrel"/>
</dbReference>
<name>A0A8J8CDU4_9ARCH</name>
<evidence type="ECO:0000313" key="4">
    <source>
        <dbReference type="EMBL" id="MBX8643992.1"/>
    </source>
</evidence>
<evidence type="ECO:0000256" key="1">
    <source>
        <dbReference type="ARBA" id="ARBA00023239"/>
    </source>
</evidence>
<evidence type="ECO:0000313" key="5">
    <source>
        <dbReference type="Proteomes" id="UP000750197"/>
    </source>
</evidence>
<accession>A0A8J8CDU4</accession>
<sequence length="238" mass="25504">MKVKEIDLRKPTVQVSLDLQTIAEADKVAQIAVEAGIDWIEVGTPLILGEGLHAVEHFRKKFPEIPIVADLKTMDGGYLEAEMMAKAGANFVVVMAASHPATVRATVKAARDYGIYVMGDVLGRRDRVQAAKELEMAGVDVVIAHLGFDERNENGGSPLDFLSDIVSAVSCPVQAVGGLSLHELPRLPSMGAPLVVIGAPLVIDSHSFSAANEADEMRKVISNVCRLVKKGADRREDA</sequence>
<dbReference type="EMBL" id="JAHEAC010000032">
    <property type="protein sequence ID" value="MBX8643992.1"/>
    <property type="molecule type" value="Genomic_DNA"/>
</dbReference>
<dbReference type="PANTHER" id="PTHR35039:SF3">
    <property type="entry name" value="3-KETO-L-GULONATE-6-PHOSPHATE DECARBOXYLASE SGBH-RELATED"/>
    <property type="match status" value="1"/>
</dbReference>
<reference evidence="4" key="1">
    <citation type="submission" date="2021-05" db="EMBL/GenBank/DDBJ databases">
        <title>Genomic insights into ecological role and evolution of a novel Thermoplasmata order Candidatus Sysuiplasmatales.</title>
        <authorList>
            <person name="Yuan Y."/>
        </authorList>
    </citation>
    <scope>NUCLEOTIDE SEQUENCE</scope>
    <source>
        <strain evidence="4">TUT19-bin139</strain>
        <strain evidence="3">YP2-bin.285</strain>
    </source>
</reference>
<protein>
    <submittedName>
        <fullName evidence="4">Orotidine 5'-phosphate decarboxylase</fullName>
        <ecNumber evidence="4">4.1.1.23</ecNumber>
    </submittedName>
</protein>
<dbReference type="PANTHER" id="PTHR35039">
    <property type="entry name" value="3-KETO-L-GULONATE-6-PHOSPHATE DECARBOXYLASE SGBH-RELATED"/>
    <property type="match status" value="1"/>
</dbReference>
<dbReference type="SUPFAM" id="SSF51366">
    <property type="entry name" value="Ribulose-phoshate binding barrel"/>
    <property type="match status" value="1"/>
</dbReference>
<evidence type="ECO:0000259" key="2">
    <source>
        <dbReference type="SMART" id="SM00934"/>
    </source>
</evidence>
<dbReference type="GO" id="GO:0006207">
    <property type="term" value="P:'de novo' pyrimidine nucleobase biosynthetic process"/>
    <property type="evidence" value="ECO:0007669"/>
    <property type="project" value="InterPro"/>
</dbReference>
<dbReference type="EC" id="4.1.1.23" evidence="4"/>
<dbReference type="GO" id="GO:0019854">
    <property type="term" value="P:L-ascorbic acid catabolic process"/>
    <property type="evidence" value="ECO:0007669"/>
    <property type="project" value="TreeGrafter"/>
</dbReference>